<dbReference type="GeneTree" id="ENSGT01030000234531"/>
<dbReference type="Proteomes" id="UP000694547">
    <property type="component" value="Chromosome 2"/>
</dbReference>
<evidence type="ECO:0000313" key="4">
    <source>
        <dbReference type="Ensembl" id="ENSPEMP00000024755.2"/>
    </source>
</evidence>
<dbReference type="FunFam" id="3.80.10.10:FF:000079">
    <property type="entry name" value="PRAME family member 18"/>
    <property type="match status" value="1"/>
</dbReference>
<dbReference type="SUPFAM" id="SSF52047">
    <property type="entry name" value="RNI-like"/>
    <property type="match status" value="1"/>
</dbReference>
<dbReference type="GO" id="GO:0043066">
    <property type="term" value="P:negative regulation of apoptotic process"/>
    <property type="evidence" value="ECO:0007669"/>
    <property type="project" value="InterPro"/>
</dbReference>
<dbReference type="GO" id="GO:0005737">
    <property type="term" value="C:cytoplasm"/>
    <property type="evidence" value="ECO:0007669"/>
    <property type="project" value="TreeGrafter"/>
</dbReference>
<dbReference type="InterPro" id="IPR050694">
    <property type="entry name" value="LRRC14/PRAME"/>
</dbReference>
<dbReference type="Gene3D" id="3.80.10.10">
    <property type="entry name" value="Ribonuclease Inhibitor"/>
    <property type="match status" value="1"/>
</dbReference>
<sequence length="493" mass="56610">MLAQVPPDRKSISMSIKNTPTLQQLAVQTLLSNQALAISALESMPTNFFPPLFKEAFDGRHMGLLKAMVAAWPFSCLPVGALMKTPDVEALQAVLDGLDMLQSQKVRPRRWKLQVLDLRNVHHDFLDVWTRTQEGAHSTETGSEKQVGRDLPRYALRPRLKVVTDLSFSFQLKEHQTCLLQWAQQRKGSVRLCCLRMTICDLPVEFIKKVLDIFHPYYIEELELSTNQVLPFLGNFASCLGRMRNLHKFRLTQIYLGTHRVVNTLTDTEEKCAIKVLSRFSKLNCLQHFSMNGVSFSSDHMRQLFRCLKTPLESLCIPLRQLSQSDLHLSQCQRLCHLKHLVLNGVDLSKIRPTHLRVLLENVAGTLQNLELMNCKMKDSQLSALLSALSQCFQLTRVCFYENDFSMAVLKDLLQSMANLSKLILELYPAPLECYDRQGYILVEKFTQVCPELLDILTAQRQPNIVAFATRICLECCRRCVYNMESRLCWCWQ</sequence>
<keyword evidence="3" id="KW-0677">Repeat</keyword>
<reference evidence="4" key="2">
    <citation type="submission" date="2025-08" db="UniProtKB">
        <authorList>
            <consortium name="Ensembl"/>
        </authorList>
    </citation>
    <scope>IDENTIFICATION</scope>
</reference>
<dbReference type="PANTHER" id="PTHR14224:SF3">
    <property type="entry name" value="PRAME LIKE 17-RELATED"/>
    <property type="match status" value="1"/>
</dbReference>
<dbReference type="AlphaFoldDB" id="A0A8C8U492"/>
<keyword evidence="2" id="KW-0433">Leucine-rich repeat</keyword>
<dbReference type="GO" id="GO:0008284">
    <property type="term" value="P:positive regulation of cell population proliferation"/>
    <property type="evidence" value="ECO:0007669"/>
    <property type="project" value="InterPro"/>
</dbReference>
<reference evidence="4 5" key="1">
    <citation type="submission" date="2018-10" db="EMBL/GenBank/DDBJ databases">
        <title>Improved assembly of the deer mouse Peromyscus maniculatus genome.</title>
        <authorList>
            <person name="Lassance J.-M."/>
            <person name="Hoekstra H.E."/>
        </authorList>
    </citation>
    <scope>NUCLEOTIDE SEQUENCE [LARGE SCALE GENOMIC DNA]</scope>
</reference>
<protein>
    <submittedName>
        <fullName evidence="4">PRAME family member 12-like</fullName>
    </submittedName>
</protein>
<dbReference type="PANTHER" id="PTHR14224">
    <property type="entry name" value="SIMILAR TO PREFERENTIALLY EXPRESSED ANTIGEN IN MELANOMA-LIKE 3"/>
    <property type="match status" value="1"/>
</dbReference>
<gene>
    <name evidence="4" type="primary">LOC107400277</name>
</gene>
<organism evidence="4 5">
    <name type="scientific">Peromyscus maniculatus bairdii</name>
    <name type="common">Prairie deer mouse</name>
    <dbReference type="NCBI Taxonomy" id="230844"/>
    <lineage>
        <taxon>Eukaryota</taxon>
        <taxon>Metazoa</taxon>
        <taxon>Chordata</taxon>
        <taxon>Craniata</taxon>
        <taxon>Vertebrata</taxon>
        <taxon>Euteleostomi</taxon>
        <taxon>Mammalia</taxon>
        <taxon>Eutheria</taxon>
        <taxon>Euarchontoglires</taxon>
        <taxon>Glires</taxon>
        <taxon>Rodentia</taxon>
        <taxon>Myomorpha</taxon>
        <taxon>Muroidea</taxon>
        <taxon>Cricetidae</taxon>
        <taxon>Neotominae</taxon>
        <taxon>Peromyscus</taxon>
    </lineage>
</organism>
<evidence type="ECO:0000256" key="3">
    <source>
        <dbReference type="ARBA" id="ARBA00022737"/>
    </source>
</evidence>
<accession>A0A8C8U492</accession>
<dbReference type="InterPro" id="IPR026271">
    <property type="entry name" value="PRAME"/>
</dbReference>
<dbReference type="Ensembl" id="ENSPEMT00000029138.2">
    <property type="protein sequence ID" value="ENSPEMP00000024755.2"/>
    <property type="gene ID" value="ENSPEMG00000021391.2"/>
</dbReference>
<dbReference type="GO" id="GO:0045596">
    <property type="term" value="P:negative regulation of cell differentiation"/>
    <property type="evidence" value="ECO:0007669"/>
    <property type="project" value="InterPro"/>
</dbReference>
<keyword evidence="5" id="KW-1185">Reference proteome</keyword>
<evidence type="ECO:0000256" key="1">
    <source>
        <dbReference type="ARBA" id="ARBA00009608"/>
    </source>
</evidence>
<evidence type="ECO:0000313" key="5">
    <source>
        <dbReference type="Proteomes" id="UP000694547"/>
    </source>
</evidence>
<evidence type="ECO:0000256" key="2">
    <source>
        <dbReference type="ARBA" id="ARBA00022614"/>
    </source>
</evidence>
<comment type="similarity">
    <text evidence="1">Belongs to the PRAME family.</text>
</comment>
<dbReference type="PIRSF" id="PIRSF038286">
    <property type="entry name" value="PRAME"/>
    <property type="match status" value="1"/>
</dbReference>
<name>A0A8C8U492_PERMB</name>
<dbReference type="GO" id="GO:0045892">
    <property type="term" value="P:negative regulation of DNA-templated transcription"/>
    <property type="evidence" value="ECO:0007669"/>
    <property type="project" value="InterPro"/>
</dbReference>
<proteinExistence type="inferred from homology"/>
<dbReference type="InterPro" id="IPR032675">
    <property type="entry name" value="LRR_dom_sf"/>
</dbReference>
<reference evidence="4" key="3">
    <citation type="submission" date="2025-09" db="UniProtKB">
        <authorList>
            <consortium name="Ensembl"/>
        </authorList>
    </citation>
    <scope>IDENTIFICATION</scope>
</reference>